<dbReference type="RefSeq" id="WP_132075144.1">
    <property type="nucleotide sequence ID" value="NZ_SLUI01000002.1"/>
</dbReference>
<dbReference type="PANTHER" id="PTHR30182:SF1">
    <property type="entry name" value="L-SERINE DEHYDRATASE 1"/>
    <property type="match status" value="1"/>
</dbReference>
<dbReference type="GO" id="GO:0046872">
    <property type="term" value="F:metal ion binding"/>
    <property type="evidence" value="ECO:0007669"/>
    <property type="project" value="UniProtKB-KW"/>
</dbReference>
<dbReference type="InterPro" id="IPR004642">
    <property type="entry name" value="Ser_deHydtase_asu"/>
</dbReference>
<protein>
    <recommendedName>
        <fullName evidence="11">L-serine dehydratase</fullName>
        <ecNumber evidence="11">4.3.1.17</ecNumber>
    </recommendedName>
</protein>
<keyword evidence="6 11" id="KW-0479">Metal-binding</keyword>
<dbReference type="Proteomes" id="UP000295063">
    <property type="component" value="Unassembled WGS sequence"/>
</dbReference>
<dbReference type="GO" id="GO:0051539">
    <property type="term" value="F:4 iron, 4 sulfur cluster binding"/>
    <property type="evidence" value="ECO:0007669"/>
    <property type="project" value="UniProtKB-UniRule"/>
</dbReference>
<comment type="pathway">
    <text evidence="2">Carbohydrate biosynthesis; gluconeogenesis.</text>
</comment>
<keyword evidence="7 11" id="KW-0408">Iron</keyword>
<dbReference type="GO" id="GO:0003941">
    <property type="term" value="F:L-serine ammonia-lyase activity"/>
    <property type="evidence" value="ECO:0007669"/>
    <property type="project" value="UniProtKB-UniRule"/>
</dbReference>
<sequence length="293" mass="29882">MIRFTRIRDLVALAGEKQVPISAIVEQYEIERSQRPAEEIHQTMLDNLQVMREAVASGLTGTEKSASGLVGGDANRLLNRMEQGCTLGGGAMNRAAAYALAVNEINAAMGRIVACPTAGSCGIVPGVILAVAESLQCSDEQLVAALFTSAGIGVVIAENASISGAKGGCQAECGSAAAMAAGAVVEMAGGTPDQVSHALALALKSTLGVVCDPVAGLVEVPCVKRNAFGAVQALLAADMALAGITSVIPADEVIDAMHQIGSLIPKSLRETSEAGLAKTPTALQIEKRLHGKE</sequence>
<comment type="catalytic activity">
    <reaction evidence="10 11">
        <text>L-serine = pyruvate + NH4(+)</text>
        <dbReference type="Rhea" id="RHEA:19169"/>
        <dbReference type="ChEBI" id="CHEBI:15361"/>
        <dbReference type="ChEBI" id="CHEBI:28938"/>
        <dbReference type="ChEBI" id="CHEBI:33384"/>
        <dbReference type="EC" id="4.3.1.17"/>
    </reaction>
</comment>
<comment type="cofactor">
    <cofactor evidence="1 11">
        <name>[4Fe-4S] cluster</name>
        <dbReference type="ChEBI" id="CHEBI:49883"/>
    </cofactor>
</comment>
<evidence type="ECO:0000256" key="10">
    <source>
        <dbReference type="ARBA" id="ARBA00049406"/>
    </source>
</evidence>
<keyword evidence="14" id="KW-1185">Reference proteome</keyword>
<evidence type="ECO:0000256" key="5">
    <source>
        <dbReference type="ARBA" id="ARBA00022485"/>
    </source>
</evidence>
<evidence type="ECO:0000259" key="12">
    <source>
        <dbReference type="Pfam" id="PF03313"/>
    </source>
</evidence>
<evidence type="ECO:0000256" key="9">
    <source>
        <dbReference type="ARBA" id="ARBA00023239"/>
    </source>
</evidence>
<dbReference type="InterPro" id="IPR051318">
    <property type="entry name" value="Fe-S_L-Ser"/>
</dbReference>
<evidence type="ECO:0000256" key="1">
    <source>
        <dbReference type="ARBA" id="ARBA00001966"/>
    </source>
</evidence>
<evidence type="ECO:0000256" key="8">
    <source>
        <dbReference type="ARBA" id="ARBA00023014"/>
    </source>
</evidence>
<evidence type="ECO:0000256" key="2">
    <source>
        <dbReference type="ARBA" id="ARBA00004742"/>
    </source>
</evidence>
<evidence type="ECO:0000313" key="13">
    <source>
        <dbReference type="EMBL" id="TCL39110.1"/>
    </source>
</evidence>
<keyword evidence="8 11" id="KW-0411">Iron-sulfur</keyword>
<dbReference type="OrthoDB" id="9805537at2"/>
<dbReference type="SUPFAM" id="SSF103378">
    <property type="entry name" value="2-methylcitrate dehydratase PrpD"/>
    <property type="match status" value="1"/>
</dbReference>
<reference evidence="13 14" key="1">
    <citation type="submission" date="2019-03" db="EMBL/GenBank/DDBJ databases">
        <title>Genomic Encyclopedia of Type Strains, Phase IV (KMG-IV): sequencing the most valuable type-strain genomes for metagenomic binning, comparative biology and taxonomic classification.</title>
        <authorList>
            <person name="Goeker M."/>
        </authorList>
    </citation>
    <scope>NUCLEOTIDE SEQUENCE [LARGE SCALE GENOMIC DNA]</scope>
    <source>
        <strain evidence="13 14">DSM 15969</strain>
    </source>
</reference>
<dbReference type="AlphaFoldDB" id="A0A4R1Q0C2"/>
<evidence type="ECO:0000313" key="14">
    <source>
        <dbReference type="Proteomes" id="UP000295063"/>
    </source>
</evidence>
<comment type="similarity">
    <text evidence="3 11">Belongs to the iron-sulfur dependent L-serine dehydratase family.</text>
</comment>
<organism evidence="13 14">
    <name type="scientific">Anaerospora hongkongensis</name>
    <dbReference type="NCBI Taxonomy" id="244830"/>
    <lineage>
        <taxon>Bacteria</taxon>
        <taxon>Bacillati</taxon>
        <taxon>Bacillota</taxon>
        <taxon>Negativicutes</taxon>
        <taxon>Selenomonadales</taxon>
        <taxon>Sporomusaceae</taxon>
        <taxon>Anaerospora</taxon>
    </lineage>
</organism>
<evidence type="ECO:0000256" key="11">
    <source>
        <dbReference type="RuleBase" id="RU366059"/>
    </source>
</evidence>
<keyword evidence="5 11" id="KW-0004">4Fe-4S</keyword>
<dbReference type="NCBIfam" id="TIGR00718">
    <property type="entry name" value="sda_alpha"/>
    <property type="match status" value="1"/>
</dbReference>
<keyword evidence="4 11" id="KW-0312">Gluconeogenesis</keyword>
<dbReference type="InterPro" id="IPR036148">
    <property type="entry name" value="MmgE/PrpD_sf"/>
</dbReference>
<proteinExistence type="inferred from homology"/>
<gene>
    <name evidence="13" type="ORF">EV210_10215</name>
</gene>
<dbReference type="EMBL" id="SLUI01000002">
    <property type="protein sequence ID" value="TCL39110.1"/>
    <property type="molecule type" value="Genomic_DNA"/>
</dbReference>
<comment type="caution">
    <text evidence="13">The sequence shown here is derived from an EMBL/GenBank/DDBJ whole genome shotgun (WGS) entry which is preliminary data.</text>
</comment>
<evidence type="ECO:0000256" key="7">
    <source>
        <dbReference type="ARBA" id="ARBA00023004"/>
    </source>
</evidence>
<dbReference type="GO" id="GO:0006094">
    <property type="term" value="P:gluconeogenesis"/>
    <property type="evidence" value="ECO:0007669"/>
    <property type="project" value="UniProtKB-KW"/>
</dbReference>
<dbReference type="InterPro" id="IPR005130">
    <property type="entry name" value="Ser_deHydtase-like_asu"/>
</dbReference>
<name>A0A4R1Q0C2_9FIRM</name>
<evidence type="ECO:0000256" key="3">
    <source>
        <dbReference type="ARBA" id="ARBA00008636"/>
    </source>
</evidence>
<dbReference type="EC" id="4.3.1.17" evidence="11"/>
<feature type="domain" description="Serine dehydratase-like alpha subunit" evidence="12">
    <location>
        <begin position="16"/>
        <end position="277"/>
    </location>
</feature>
<dbReference type="PANTHER" id="PTHR30182">
    <property type="entry name" value="L-SERINE DEHYDRATASE"/>
    <property type="match status" value="1"/>
</dbReference>
<keyword evidence="9 11" id="KW-0456">Lyase</keyword>
<evidence type="ECO:0000256" key="4">
    <source>
        <dbReference type="ARBA" id="ARBA00022432"/>
    </source>
</evidence>
<dbReference type="Pfam" id="PF03313">
    <property type="entry name" value="SDH_alpha"/>
    <property type="match status" value="1"/>
</dbReference>
<accession>A0A4R1Q0C2</accession>
<evidence type="ECO:0000256" key="6">
    <source>
        <dbReference type="ARBA" id="ARBA00022723"/>
    </source>
</evidence>